<feature type="region of interest" description="Disordered" evidence="1">
    <location>
        <begin position="261"/>
        <end position="284"/>
    </location>
</feature>
<sequence length="435" mass="47972">MSIKIHHGPNGSYKTSGAIQDDAVRALKEGRLIITNVRGFTLERVLQVMPDLPDSVDIINLDLEKLDDMERMRTWFQWAPRGAFLIFDETQLVFPKAWREKDLERFDFPGGSEAAQKADRPISWLDGWTRHRHWNWDIVLTTPNISYIRDDIRMTCEMAYKHSNLAVIGIGGRYKEAQHDAQLNRPPEKGTVVEFRKIKPETFKLYQSTATGIAQDTKAGKSLLRSPKLLALLVFMALLIGSIFSLGGINFGPATAPKTEPVPAAKAPAADPAPAAESAPVSADTGNPLSVPFLGRQQAVVPPPELNHPFAPRSFAIRAVMVANTDGKVRQIGQLDLIDQQGLVLQQSLADLQQLGYQIHIRGQCIVDISHPMGFKGQAFCPGRPVQREESARRFDNGSPVPATPSQPASAASIAPARQSVNVVPDGEYASRPWR</sequence>
<protein>
    <submittedName>
        <fullName evidence="4">Zona occludens toxin</fullName>
    </submittedName>
</protein>
<dbReference type="RefSeq" id="WP_073268631.1">
    <property type="nucleotide sequence ID" value="NZ_FRBQ01000013.1"/>
</dbReference>
<reference evidence="5" key="1">
    <citation type="submission" date="2016-11" db="EMBL/GenBank/DDBJ databases">
        <authorList>
            <person name="Varghese N."/>
            <person name="Submissions S."/>
        </authorList>
    </citation>
    <scope>NUCLEOTIDE SEQUENCE [LARGE SCALE GENOMIC DNA]</scope>
    <source>
        <strain evidence="5">CECT 8089</strain>
    </source>
</reference>
<keyword evidence="2" id="KW-0472">Membrane</keyword>
<keyword evidence="2" id="KW-1133">Transmembrane helix</keyword>
<accession>A0A1M7NS65</accession>
<feature type="transmembrane region" description="Helical" evidence="2">
    <location>
        <begin position="229"/>
        <end position="249"/>
    </location>
</feature>
<dbReference type="AlphaFoldDB" id="A0A1M7NS65"/>
<dbReference type="Gene3D" id="3.40.50.300">
    <property type="entry name" value="P-loop containing nucleotide triphosphate hydrolases"/>
    <property type="match status" value="1"/>
</dbReference>
<feature type="compositionally biased region" description="Basic and acidic residues" evidence="1">
    <location>
        <begin position="386"/>
        <end position="396"/>
    </location>
</feature>
<dbReference type="STRING" id="1220495.SAMN05216288_0463"/>
<dbReference type="InterPro" id="IPR027417">
    <property type="entry name" value="P-loop_NTPase"/>
</dbReference>
<dbReference type="InterPro" id="IPR008900">
    <property type="entry name" value="Zot_N"/>
</dbReference>
<gene>
    <name evidence="4" type="ORF">SAMN05216288_0463</name>
</gene>
<keyword evidence="5" id="KW-1185">Reference proteome</keyword>
<evidence type="ECO:0000313" key="4">
    <source>
        <dbReference type="EMBL" id="SHN06890.1"/>
    </source>
</evidence>
<dbReference type="OrthoDB" id="6280543at2"/>
<feature type="region of interest" description="Disordered" evidence="1">
    <location>
        <begin position="386"/>
        <end position="435"/>
    </location>
</feature>
<feature type="compositionally biased region" description="Low complexity" evidence="1">
    <location>
        <begin position="399"/>
        <end position="420"/>
    </location>
</feature>
<dbReference type="EMBL" id="FRBQ01000013">
    <property type="protein sequence ID" value="SHN06890.1"/>
    <property type="molecule type" value="Genomic_DNA"/>
</dbReference>
<organism evidence="4 5">
    <name type="scientific">Phytopseudomonas punonensis</name>
    <dbReference type="NCBI Taxonomy" id="1220495"/>
    <lineage>
        <taxon>Bacteria</taxon>
        <taxon>Pseudomonadati</taxon>
        <taxon>Pseudomonadota</taxon>
        <taxon>Gammaproteobacteria</taxon>
        <taxon>Pseudomonadales</taxon>
        <taxon>Pseudomonadaceae</taxon>
        <taxon>Phytopseudomonas</taxon>
    </lineage>
</organism>
<evidence type="ECO:0000313" key="5">
    <source>
        <dbReference type="Proteomes" id="UP000184305"/>
    </source>
</evidence>
<proteinExistence type="predicted"/>
<dbReference type="Pfam" id="PF05707">
    <property type="entry name" value="Zot"/>
    <property type="match status" value="1"/>
</dbReference>
<name>A0A1M7NS65_9GAMM</name>
<feature type="domain" description="Zona occludens toxin N-terminal" evidence="3">
    <location>
        <begin position="2"/>
        <end position="212"/>
    </location>
</feature>
<evidence type="ECO:0000259" key="3">
    <source>
        <dbReference type="Pfam" id="PF05707"/>
    </source>
</evidence>
<evidence type="ECO:0000256" key="2">
    <source>
        <dbReference type="SAM" id="Phobius"/>
    </source>
</evidence>
<keyword evidence="2" id="KW-0812">Transmembrane</keyword>
<dbReference type="Proteomes" id="UP000184305">
    <property type="component" value="Unassembled WGS sequence"/>
</dbReference>
<evidence type="ECO:0000256" key="1">
    <source>
        <dbReference type="SAM" id="MobiDB-lite"/>
    </source>
</evidence>